<feature type="transmembrane region" description="Helical" evidence="6">
    <location>
        <begin position="227"/>
        <end position="245"/>
    </location>
</feature>
<dbReference type="Proteomes" id="UP001198190">
    <property type="component" value="Unassembled WGS sequence"/>
</dbReference>
<feature type="transmembrane region" description="Helical" evidence="6">
    <location>
        <begin position="379"/>
        <end position="398"/>
    </location>
</feature>
<feature type="transmembrane region" description="Helical" evidence="6">
    <location>
        <begin position="12"/>
        <end position="37"/>
    </location>
</feature>
<keyword evidence="3 6" id="KW-0812">Transmembrane</keyword>
<dbReference type="Pfam" id="PF01943">
    <property type="entry name" value="Polysacc_synt"/>
    <property type="match status" value="1"/>
</dbReference>
<feature type="transmembrane region" description="Helical" evidence="6">
    <location>
        <begin position="309"/>
        <end position="332"/>
    </location>
</feature>
<feature type="transmembrane region" description="Helical" evidence="6">
    <location>
        <begin position="157"/>
        <end position="178"/>
    </location>
</feature>
<dbReference type="PANTHER" id="PTHR30250:SF26">
    <property type="entry name" value="PSMA PROTEIN"/>
    <property type="match status" value="1"/>
</dbReference>
<comment type="caution">
    <text evidence="7">The sequence shown here is derived from an EMBL/GenBank/DDBJ whole genome shotgun (WGS) entry which is preliminary data.</text>
</comment>
<name>A0AAW4U2X7_9FIRM</name>
<dbReference type="AlphaFoldDB" id="A0AAW4U2X7"/>
<evidence type="ECO:0000256" key="3">
    <source>
        <dbReference type="ARBA" id="ARBA00022692"/>
    </source>
</evidence>
<dbReference type="InterPro" id="IPR002797">
    <property type="entry name" value="Polysacc_synth"/>
</dbReference>
<evidence type="ECO:0000313" key="7">
    <source>
        <dbReference type="EMBL" id="MCB6828875.1"/>
    </source>
</evidence>
<feature type="transmembrane region" description="Helical" evidence="6">
    <location>
        <begin position="434"/>
        <end position="455"/>
    </location>
</feature>
<keyword evidence="2" id="KW-1003">Cell membrane</keyword>
<evidence type="ECO:0000256" key="1">
    <source>
        <dbReference type="ARBA" id="ARBA00004651"/>
    </source>
</evidence>
<dbReference type="PANTHER" id="PTHR30250">
    <property type="entry name" value="PST FAMILY PREDICTED COLANIC ACID TRANSPORTER"/>
    <property type="match status" value="1"/>
</dbReference>
<dbReference type="InterPro" id="IPR050833">
    <property type="entry name" value="Poly_Biosynth_Transport"/>
</dbReference>
<reference evidence="7" key="1">
    <citation type="submission" date="2021-10" db="EMBL/GenBank/DDBJ databases">
        <title>Collection of gut derived symbiotic bacterial strains cultured from healthy donors.</title>
        <authorList>
            <person name="Lin H."/>
            <person name="Littmann E."/>
            <person name="Claire K."/>
            <person name="Pamer E."/>
        </authorList>
    </citation>
    <scope>NUCLEOTIDE SEQUENCE</scope>
    <source>
        <strain evidence="7">MSK.7.16</strain>
    </source>
</reference>
<comment type="subcellular location">
    <subcellularLocation>
        <location evidence="1">Cell membrane</location>
        <topology evidence="1">Multi-pass membrane protein</topology>
    </subcellularLocation>
</comment>
<sequence length="503" mass="57874">MDNYNERKTGVIIGYINIILSTIINFLYLPLLLYYIGKNEYGLYQLIGSFIAYFSIMDFGLTAAVVRFYTKYKSLNDKISMENVLAISTRCYILITLILFIVGYICYLFLDDIFYNSMTSLEISSAKNIFILLLLNIVVTISTMIFRAIINAHEKFLFLKGIETFQLVLQPILVLVILQEHPCAFSVALVQTLLNVFLSIARCVYCFKKLKIRIIYHYWDKKLFKEFKKLALSVFAVTLIDQVFFKTNQIILGIINGTGAVAVYAISSLIYVNYMALSLAISGVYLPYITEKIAKRESMKIISDLFISIGRWQYFLLAAISSGFFIFGKFFINLWAGEGFEEAYWITLLIIIPFTIDLIQNIGLSILQAQNKYDFRAKVYFCMGVFNLCLAIPLAKMYGGIGCAFATGLSMFIGNGLVMNWYYLKITKLEIGRFWKNVGKITIGVVIITIIGYIFNEIIEDKNVIVFVMKLLVYTLLYIGIMYKFFMNIEEKSKIKRLIFKFK</sequence>
<gene>
    <name evidence="7" type="ORF">LIY65_09235</name>
</gene>
<dbReference type="RefSeq" id="WP_227153142.1">
    <property type="nucleotide sequence ID" value="NZ_JAJCGD010000027.1"/>
</dbReference>
<dbReference type="EMBL" id="JAJCGD010000027">
    <property type="protein sequence ID" value="MCB6828875.1"/>
    <property type="molecule type" value="Genomic_DNA"/>
</dbReference>
<evidence type="ECO:0000313" key="8">
    <source>
        <dbReference type="Proteomes" id="UP001198190"/>
    </source>
</evidence>
<keyword evidence="4 6" id="KW-1133">Transmembrane helix</keyword>
<feature type="transmembrane region" description="Helical" evidence="6">
    <location>
        <begin position="184"/>
        <end position="207"/>
    </location>
</feature>
<protein>
    <submittedName>
        <fullName evidence="7">Oligosaccharide flippase family protein</fullName>
    </submittedName>
</protein>
<proteinExistence type="predicted"/>
<accession>A0AAW4U2X7</accession>
<evidence type="ECO:0000256" key="5">
    <source>
        <dbReference type="ARBA" id="ARBA00023136"/>
    </source>
</evidence>
<evidence type="ECO:0000256" key="4">
    <source>
        <dbReference type="ARBA" id="ARBA00022989"/>
    </source>
</evidence>
<evidence type="ECO:0000256" key="2">
    <source>
        <dbReference type="ARBA" id="ARBA00022475"/>
    </source>
</evidence>
<feature type="transmembrane region" description="Helical" evidence="6">
    <location>
        <begin position="43"/>
        <end position="70"/>
    </location>
</feature>
<feature type="transmembrane region" description="Helical" evidence="6">
    <location>
        <begin position="344"/>
        <end position="367"/>
    </location>
</feature>
<keyword evidence="5 6" id="KW-0472">Membrane</keyword>
<feature type="transmembrane region" description="Helical" evidence="6">
    <location>
        <begin position="404"/>
        <end position="422"/>
    </location>
</feature>
<dbReference type="GO" id="GO:0005886">
    <property type="term" value="C:plasma membrane"/>
    <property type="evidence" value="ECO:0007669"/>
    <property type="project" value="UniProtKB-SubCell"/>
</dbReference>
<organism evidence="7 8">
    <name type="scientific">Megamonas funiformis</name>
    <dbReference type="NCBI Taxonomy" id="437897"/>
    <lineage>
        <taxon>Bacteria</taxon>
        <taxon>Bacillati</taxon>
        <taxon>Bacillota</taxon>
        <taxon>Negativicutes</taxon>
        <taxon>Selenomonadales</taxon>
        <taxon>Selenomonadaceae</taxon>
        <taxon>Megamonas</taxon>
    </lineage>
</organism>
<feature type="transmembrane region" description="Helical" evidence="6">
    <location>
        <begin position="130"/>
        <end position="150"/>
    </location>
</feature>
<evidence type="ECO:0000256" key="6">
    <source>
        <dbReference type="SAM" id="Phobius"/>
    </source>
</evidence>
<feature type="transmembrane region" description="Helical" evidence="6">
    <location>
        <begin position="91"/>
        <end position="110"/>
    </location>
</feature>
<feature type="transmembrane region" description="Helical" evidence="6">
    <location>
        <begin position="467"/>
        <end position="486"/>
    </location>
</feature>